<dbReference type="InterPro" id="IPR019026">
    <property type="entry name" value="Peptidase_M64_IgA"/>
</dbReference>
<dbReference type="OrthoDB" id="2961863at2759"/>
<reference evidence="1" key="1">
    <citation type="submission" date="2020-11" db="EMBL/GenBank/DDBJ databases">
        <authorList>
            <consortium name="DOE Joint Genome Institute"/>
            <person name="Ahrendt S."/>
            <person name="Riley R."/>
            <person name="Andreopoulos W."/>
            <person name="LaButti K."/>
            <person name="Pangilinan J."/>
            <person name="Ruiz-duenas F.J."/>
            <person name="Barrasa J.M."/>
            <person name="Sanchez-Garcia M."/>
            <person name="Camarero S."/>
            <person name="Miyauchi S."/>
            <person name="Serrano A."/>
            <person name="Linde D."/>
            <person name="Babiker R."/>
            <person name="Drula E."/>
            <person name="Ayuso-Fernandez I."/>
            <person name="Pacheco R."/>
            <person name="Padilla G."/>
            <person name="Ferreira P."/>
            <person name="Barriuso J."/>
            <person name="Kellner H."/>
            <person name="Castanera R."/>
            <person name="Alfaro M."/>
            <person name="Ramirez L."/>
            <person name="Pisabarro A.G."/>
            <person name="Kuo A."/>
            <person name="Tritt A."/>
            <person name="Lipzen A."/>
            <person name="He G."/>
            <person name="Yan M."/>
            <person name="Ng V."/>
            <person name="Cullen D."/>
            <person name="Martin F."/>
            <person name="Rosso M.-N."/>
            <person name="Henrissat B."/>
            <person name="Hibbett D."/>
            <person name="Martinez A.T."/>
            <person name="Grigoriev I.V."/>
        </authorList>
    </citation>
    <scope>NUCLEOTIDE SEQUENCE</scope>
    <source>
        <strain evidence="1">AH 44721</strain>
    </source>
</reference>
<organism evidence="1 2">
    <name type="scientific">Gymnopilus junonius</name>
    <name type="common">Spectacular rustgill mushroom</name>
    <name type="synonym">Gymnopilus spectabilis subsp. junonius</name>
    <dbReference type="NCBI Taxonomy" id="109634"/>
    <lineage>
        <taxon>Eukaryota</taxon>
        <taxon>Fungi</taxon>
        <taxon>Dikarya</taxon>
        <taxon>Basidiomycota</taxon>
        <taxon>Agaricomycotina</taxon>
        <taxon>Agaricomycetes</taxon>
        <taxon>Agaricomycetidae</taxon>
        <taxon>Agaricales</taxon>
        <taxon>Agaricineae</taxon>
        <taxon>Hymenogastraceae</taxon>
        <taxon>Gymnopilus</taxon>
    </lineage>
</organism>
<evidence type="ECO:0000313" key="2">
    <source>
        <dbReference type="Proteomes" id="UP000724874"/>
    </source>
</evidence>
<name>A0A9P5THN4_GYMJU</name>
<dbReference type="Proteomes" id="UP000724874">
    <property type="component" value="Unassembled WGS sequence"/>
</dbReference>
<sequence>MYNQTITKPPPLETIPLIISGPTTNRVDLVFFSDGYLVDERQKFIDDAMRLAQDVSQNQTFNTVQPLLNFWAAFSPSNQSGVGINEPKETPFGLYRPGTTLRGVYYAHPDVGRAACDSLGEQCDYPILLGNDPLYGGLGGEFTVITASILNGPLVLRHELGHSILDVGEEYDGGYAYFGRNAAHDRTDIAWKQWLSDPLRIDEHGNPRVERSNMAMQAYPWTLLNTTEPWSIGFTSSGAYSRYSVQFSLSGIPNEGDLRVTLDGTDLEWEPRTDIGMDRWFYNFNSSTGLQPGIHELKFDLLNAEHLGVAQLCSAEILEYGDETEFISDPDFYSLYPTYSENNETSYRPTNDDCLMRLVTTPNFCKVCLETLWIHLLRNISFIDKVEEHCESVSSTPLAGPSTLVKALSLNLLPLAEFRKSPIDSQESYTIVWKKDGDILPGFTNQTRIDLQNDPVGNYTVHVKFVTDEVRLDSPVMESEGHYKVTASCQEDI</sequence>
<proteinExistence type="predicted"/>
<dbReference type="GO" id="GO:0008237">
    <property type="term" value="F:metallopeptidase activity"/>
    <property type="evidence" value="ECO:0007669"/>
    <property type="project" value="InterPro"/>
</dbReference>
<comment type="caution">
    <text evidence="1">The sequence shown here is derived from an EMBL/GenBank/DDBJ whole genome shotgun (WGS) entry which is preliminary data.</text>
</comment>
<dbReference type="Pfam" id="PF09471">
    <property type="entry name" value="Peptidase_M64"/>
    <property type="match status" value="1"/>
</dbReference>
<gene>
    <name evidence="1" type="ORF">CPB84DRAFT_1734991</name>
</gene>
<dbReference type="Gene3D" id="3.40.390.10">
    <property type="entry name" value="Collagenase (Catalytic Domain)"/>
    <property type="match status" value="1"/>
</dbReference>
<dbReference type="EMBL" id="JADNYJ010000126">
    <property type="protein sequence ID" value="KAF8882039.1"/>
    <property type="molecule type" value="Genomic_DNA"/>
</dbReference>
<keyword evidence="2" id="KW-1185">Reference proteome</keyword>
<dbReference type="AlphaFoldDB" id="A0A9P5THN4"/>
<protein>
    <submittedName>
        <fullName evidence="1">IgA peptidase M64-domain-containing protein</fullName>
    </submittedName>
</protein>
<evidence type="ECO:0000313" key="1">
    <source>
        <dbReference type="EMBL" id="KAF8882039.1"/>
    </source>
</evidence>
<dbReference type="InterPro" id="IPR024079">
    <property type="entry name" value="MetalloPept_cat_dom_sf"/>
</dbReference>
<accession>A0A9P5THN4</accession>